<proteinExistence type="predicted"/>
<evidence type="ECO:0000256" key="1">
    <source>
        <dbReference type="SAM" id="Phobius"/>
    </source>
</evidence>
<keyword evidence="1" id="KW-0812">Transmembrane</keyword>
<dbReference type="EMBL" id="AZBU02000007">
    <property type="protein sequence ID" value="TKR69211.1"/>
    <property type="molecule type" value="Genomic_DNA"/>
</dbReference>
<reference evidence="2 3" key="1">
    <citation type="journal article" date="2015" name="Genome Biol.">
        <title>Comparative genomics of Steinernema reveals deeply conserved gene regulatory networks.</title>
        <authorList>
            <person name="Dillman A.R."/>
            <person name="Macchietto M."/>
            <person name="Porter C.F."/>
            <person name="Rogers A."/>
            <person name="Williams B."/>
            <person name="Antoshechkin I."/>
            <person name="Lee M.M."/>
            <person name="Goodwin Z."/>
            <person name="Lu X."/>
            <person name="Lewis E.E."/>
            <person name="Goodrich-Blair H."/>
            <person name="Stock S.P."/>
            <person name="Adams B.J."/>
            <person name="Sternberg P.W."/>
            <person name="Mortazavi A."/>
        </authorList>
    </citation>
    <scope>NUCLEOTIDE SEQUENCE [LARGE SCALE GENOMIC DNA]</scope>
    <source>
        <strain evidence="2 3">ALL</strain>
    </source>
</reference>
<protein>
    <recommendedName>
        <fullName evidence="4">MARVEL domain-containing protein</fullName>
    </recommendedName>
</protein>
<dbReference type="Proteomes" id="UP000298663">
    <property type="component" value="Unassembled WGS sequence"/>
</dbReference>
<gene>
    <name evidence="2" type="ORF">L596_021395</name>
</gene>
<comment type="caution">
    <text evidence="2">The sequence shown here is derived from an EMBL/GenBank/DDBJ whole genome shotgun (WGS) entry which is preliminary data.</text>
</comment>
<feature type="transmembrane region" description="Helical" evidence="1">
    <location>
        <begin position="12"/>
        <end position="42"/>
    </location>
</feature>
<evidence type="ECO:0008006" key="4">
    <source>
        <dbReference type="Google" id="ProtNLM"/>
    </source>
</evidence>
<name>A0A4U5MIN8_STECR</name>
<keyword evidence="1" id="KW-1133">Transmembrane helix</keyword>
<feature type="transmembrane region" description="Helical" evidence="1">
    <location>
        <begin position="131"/>
        <end position="152"/>
    </location>
</feature>
<feature type="transmembrane region" description="Helical" evidence="1">
    <location>
        <begin position="73"/>
        <end position="99"/>
    </location>
</feature>
<feature type="transmembrane region" description="Helical" evidence="1">
    <location>
        <begin position="48"/>
        <end position="66"/>
    </location>
</feature>
<keyword evidence="3" id="KW-1185">Reference proteome</keyword>
<dbReference type="AlphaFoldDB" id="A0A4U5MIN8"/>
<evidence type="ECO:0000313" key="3">
    <source>
        <dbReference type="Proteomes" id="UP000298663"/>
    </source>
</evidence>
<accession>A0A4U5MIN8</accession>
<evidence type="ECO:0000313" key="2">
    <source>
        <dbReference type="EMBL" id="TKR69211.1"/>
    </source>
</evidence>
<sequence>MAQEDHSLKFCGIIPYTAAVLAIGVSDLIFGFAGIAAIFLFGLFGSKLFQQCLLIFCGILLIFAVAKKSAMQLMYFITFQWVFILFSAFNICFAVWQIFNIHKFVNNHDSKLWERLTAFGKSEERQARALLGIYIAIVFALIVYGLFAIYVVKTYQRSLLKPKQVEQPSKDPERFQQF</sequence>
<reference evidence="2 3" key="2">
    <citation type="journal article" date="2019" name="G3 (Bethesda)">
        <title>Hybrid Assembly of the Genome of the Entomopathogenic Nematode Steinernema carpocapsae Identifies the X-Chromosome.</title>
        <authorList>
            <person name="Serra L."/>
            <person name="Macchietto M."/>
            <person name="Macias-Munoz A."/>
            <person name="McGill C.J."/>
            <person name="Rodriguez I.M."/>
            <person name="Rodriguez B."/>
            <person name="Murad R."/>
            <person name="Mortazavi A."/>
        </authorList>
    </citation>
    <scope>NUCLEOTIDE SEQUENCE [LARGE SCALE GENOMIC DNA]</scope>
    <source>
        <strain evidence="2 3">ALL</strain>
    </source>
</reference>
<keyword evidence="1" id="KW-0472">Membrane</keyword>
<organism evidence="2 3">
    <name type="scientific">Steinernema carpocapsae</name>
    <name type="common">Entomopathogenic nematode</name>
    <dbReference type="NCBI Taxonomy" id="34508"/>
    <lineage>
        <taxon>Eukaryota</taxon>
        <taxon>Metazoa</taxon>
        <taxon>Ecdysozoa</taxon>
        <taxon>Nematoda</taxon>
        <taxon>Chromadorea</taxon>
        <taxon>Rhabditida</taxon>
        <taxon>Tylenchina</taxon>
        <taxon>Panagrolaimomorpha</taxon>
        <taxon>Strongyloidoidea</taxon>
        <taxon>Steinernematidae</taxon>
        <taxon>Steinernema</taxon>
    </lineage>
</organism>